<dbReference type="EC" id="2.1.1.64" evidence="1"/>
<dbReference type="GO" id="GO:0102208">
    <property type="term" value="F:2-polyprenyl-6-hydroxyphenol methylase activity"/>
    <property type="evidence" value="ECO:0007669"/>
    <property type="project" value="UniProtKB-EC"/>
</dbReference>
<dbReference type="EC" id="2.1.1.222" evidence="1"/>
<name>A0ABW5K2U9_9FLAO</name>
<proteinExistence type="predicted"/>
<accession>A0ABW5K2U9</accession>
<dbReference type="GO" id="GO:0061542">
    <property type="term" value="F:3-demethylubiquinol 3-O-methyltransferase activity"/>
    <property type="evidence" value="ECO:0007669"/>
    <property type="project" value="UniProtKB-EC"/>
</dbReference>
<dbReference type="RefSeq" id="WP_379902386.1">
    <property type="nucleotide sequence ID" value="NZ_JBHULM010000009.1"/>
</dbReference>
<dbReference type="EMBL" id="JBHULM010000009">
    <property type="protein sequence ID" value="MFD2542035.1"/>
    <property type="molecule type" value="Genomic_DNA"/>
</dbReference>
<dbReference type="Gene3D" id="3.40.50.150">
    <property type="entry name" value="Vaccinia Virus protein VP39"/>
    <property type="match status" value="1"/>
</dbReference>
<gene>
    <name evidence="1" type="ORF">ACFSSB_06845</name>
</gene>
<organism evidence="1 2">
    <name type="scientific">Lacinutrix gracilariae</name>
    <dbReference type="NCBI Taxonomy" id="1747198"/>
    <lineage>
        <taxon>Bacteria</taxon>
        <taxon>Pseudomonadati</taxon>
        <taxon>Bacteroidota</taxon>
        <taxon>Flavobacteriia</taxon>
        <taxon>Flavobacteriales</taxon>
        <taxon>Flavobacteriaceae</taxon>
        <taxon>Lacinutrix</taxon>
    </lineage>
</organism>
<dbReference type="SUPFAM" id="SSF53335">
    <property type="entry name" value="S-adenosyl-L-methionine-dependent methyltransferases"/>
    <property type="match status" value="1"/>
</dbReference>
<sequence>MKEPNKLTTQKYWETYYSKNHANKKHIVNVCSYYDPFWDQLISQNSKGKSIIEIGGFPGRYLAYLSSKFGLVPTCLDFNSDESQIKNSFEIMEVDRFNILQEDFTKYQPKQQYDYVISNGFIEHFDDFNTILDLHTQYLKPGGSMLVMIPNKRYLRKIYGYLCDYNNLKAHNLKSMKLSVFKKYAKRNDLKIKTHQYYGGFPFSVHQKQNAFQKVISKTTRLVFKKINPYLMKNPSKYLSASIIAIFEKPINVE</sequence>
<reference evidence="2" key="1">
    <citation type="journal article" date="2019" name="Int. J. Syst. Evol. Microbiol.">
        <title>The Global Catalogue of Microorganisms (GCM) 10K type strain sequencing project: providing services to taxonomists for standard genome sequencing and annotation.</title>
        <authorList>
            <consortium name="The Broad Institute Genomics Platform"/>
            <consortium name="The Broad Institute Genome Sequencing Center for Infectious Disease"/>
            <person name="Wu L."/>
            <person name="Ma J."/>
        </authorList>
    </citation>
    <scope>NUCLEOTIDE SEQUENCE [LARGE SCALE GENOMIC DNA]</scope>
    <source>
        <strain evidence="2">KCTC 42808</strain>
    </source>
</reference>
<dbReference type="InterPro" id="IPR029063">
    <property type="entry name" value="SAM-dependent_MTases_sf"/>
</dbReference>
<dbReference type="Pfam" id="PF13489">
    <property type="entry name" value="Methyltransf_23"/>
    <property type="match status" value="1"/>
</dbReference>
<dbReference type="GO" id="GO:0032259">
    <property type="term" value="P:methylation"/>
    <property type="evidence" value="ECO:0007669"/>
    <property type="project" value="UniProtKB-KW"/>
</dbReference>
<keyword evidence="1" id="KW-0808">Transferase</keyword>
<keyword evidence="2" id="KW-1185">Reference proteome</keyword>
<evidence type="ECO:0000313" key="1">
    <source>
        <dbReference type="EMBL" id="MFD2542035.1"/>
    </source>
</evidence>
<dbReference type="Proteomes" id="UP001597467">
    <property type="component" value="Unassembled WGS sequence"/>
</dbReference>
<keyword evidence="1" id="KW-0489">Methyltransferase</keyword>
<dbReference type="CDD" id="cd02440">
    <property type="entry name" value="AdoMet_MTases"/>
    <property type="match status" value="1"/>
</dbReference>
<evidence type="ECO:0000313" key="2">
    <source>
        <dbReference type="Proteomes" id="UP001597467"/>
    </source>
</evidence>
<comment type="caution">
    <text evidence="1">The sequence shown here is derived from an EMBL/GenBank/DDBJ whole genome shotgun (WGS) entry which is preliminary data.</text>
</comment>
<protein>
    <submittedName>
        <fullName evidence="1">Class I SAM-dependent methyltransferase</fullName>
        <ecNumber evidence="1">2.1.1.222</ecNumber>
        <ecNumber evidence="1">2.1.1.64</ecNumber>
    </submittedName>
</protein>